<name>A0A0J9W6N3_PLAVI</name>
<evidence type="ECO:0000256" key="6">
    <source>
        <dbReference type="ARBA" id="ARBA00022777"/>
    </source>
</evidence>
<dbReference type="EMBL" id="KQ235637">
    <property type="protein sequence ID" value="KMZ96238.1"/>
    <property type="molecule type" value="Genomic_DNA"/>
</dbReference>
<accession>A0A0J9W6N3</accession>
<protein>
    <recommendedName>
        <fullName evidence="7">PTS EIIA type-1 domain-containing protein</fullName>
    </recommendedName>
</protein>
<dbReference type="InterPro" id="IPR050890">
    <property type="entry name" value="PTS_EIIA_component"/>
</dbReference>
<reference evidence="8 9" key="1">
    <citation type="submission" date="2011-09" db="EMBL/GenBank/DDBJ databases">
        <title>The Genome Sequence of Plasmodium vivax North Korean.</title>
        <authorList>
            <consortium name="The Broad Institute Genome Sequencing Platform"/>
            <consortium name="The Broad Institute Genome Sequencing Center for Infectious Disease"/>
            <person name="Neafsey D."/>
            <person name="Carlton J."/>
            <person name="Barnwell J."/>
            <person name="Collins W."/>
            <person name="Escalante A."/>
            <person name="Mullikin J."/>
            <person name="Saul A."/>
            <person name="Guigo R."/>
            <person name="Camara F."/>
            <person name="Young S.K."/>
            <person name="Zeng Q."/>
            <person name="Gargeya S."/>
            <person name="Fitzgerald M."/>
            <person name="Haas B."/>
            <person name="Abouelleil A."/>
            <person name="Alvarado L."/>
            <person name="Arachchi H.M."/>
            <person name="Berlin A."/>
            <person name="Brown A."/>
            <person name="Chapman S.B."/>
            <person name="Chen Z."/>
            <person name="Dunbar C."/>
            <person name="Freedman E."/>
            <person name="Gearin G."/>
            <person name="Gellesch M."/>
            <person name="Goldberg J."/>
            <person name="Griggs A."/>
            <person name="Gujja S."/>
            <person name="Heiman D."/>
            <person name="Howarth C."/>
            <person name="Larson L."/>
            <person name="Lui A."/>
            <person name="MacDonald P.J.P."/>
            <person name="Montmayeur A."/>
            <person name="Murphy C."/>
            <person name="Neiman D."/>
            <person name="Pearson M."/>
            <person name="Priest M."/>
            <person name="Roberts A."/>
            <person name="Saif S."/>
            <person name="Shea T."/>
            <person name="Shenoy N."/>
            <person name="Sisk P."/>
            <person name="Stolte C."/>
            <person name="Sykes S."/>
            <person name="Wortman J."/>
            <person name="Nusbaum C."/>
            <person name="Birren B."/>
        </authorList>
    </citation>
    <scope>NUCLEOTIDE SEQUENCE [LARGE SCALE GENOMIC DNA]</scope>
    <source>
        <strain evidence="8 9">North Korean</strain>
    </source>
</reference>
<sequence>MSFSISTIIEKIKIKFSSFYKVENDFVPIEVYSPFDGIVVDQKEIPDEGFSEGYMGVGVGLKPREDGSVVSPLNGNLEVLFKTQHAYIIREHKHKIAVMLHLGVNTVNISLDKKAFFTELVQGQDVIAKQDLCVMNLDVIREHATSDISALLVQNENMEGKIVKIHKKVGEEIKKGELLLTILKSSN</sequence>
<evidence type="ECO:0000256" key="4">
    <source>
        <dbReference type="ARBA" id="ARBA00022679"/>
    </source>
</evidence>
<evidence type="ECO:0000256" key="2">
    <source>
        <dbReference type="ARBA" id="ARBA00022448"/>
    </source>
</evidence>
<dbReference type="Pfam" id="PF00358">
    <property type="entry name" value="PTS_EIIA_1"/>
    <property type="match status" value="1"/>
</dbReference>
<evidence type="ECO:0000259" key="7">
    <source>
        <dbReference type="PROSITE" id="PS51093"/>
    </source>
</evidence>
<dbReference type="PANTHER" id="PTHR45008:SF1">
    <property type="entry name" value="PTS SYSTEM GLUCOSE-SPECIFIC EIIA COMPONENT"/>
    <property type="match status" value="1"/>
</dbReference>
<keyword evidence="4" id="KW-0808">Transferase</keyword>
<evidence type="ECO:0000256" key="1">
    <source>
        <dbReference type="ARBA" id="ARBA00004496"/>
    </source>
</evidence>
<dbReference type="Gene3D" id="2.70.70.10">
    <property type="entry name" value="Glucose Permease (Domain IIA)"/>
    <property type="match status" value="1"/>
</dbReference>
<comment type="subcellular location">
    <subcellularLocation>
        <location evidence="1">Cytoplasm</location>
    </subcellularLocation>
</comment>
<dbReference type="InterPro" id="IPR001127">
    <property type="entry name" value="PTS_EIIA_1_perm"/>
</dbReference>
<evidence type="ECO:0000256" key="3">
    <source>
        <dbReference type="ARBA" id="ARBA00022597"/>
    </source>
</evidence>
<dbReference type="PROSITE" id="PS51093">
    <property type="entry name" value="PTS_EIIA_TYPE_1"/>
    <property type="match status" value="1"/>
</dbReference>
<gene>
    <name evidence="8" type="ORF">PVNG_02376</name>
</gene>
<evidence type="ECO:0000256" key="5">
    <source>
        <dbReference type="ARBA" id="ARBA00022683"/>
    </source>
</evidence>
<dbReference type="SUPFAM" id="SSF51261">
    <property type="entry name" value="Duplicated hybrid motif"/>
    <property type="match status" value="1"/>
</dbReference>
<dbReference type="InterPro" id="IPR011055">
    <property type="entry name" value="Dup_hybrid_motif"/>
</dbReference>
<keyword evidence="2" id="KW-0813">Transport</keyword>
<keyword evidence="5" id="KW-0598">Phosphotransferase system</keyword>
<organism evidence="8 9">
    <name type="scientific">Plasmodium vivax North Korean</name>
    <dbReference type="NCBI Taxonomy" id="1035514"/>
    <lineage>
        <taxon>Eukaryota</taxon>
        <taxon>Sar</taxon>
        <taxon>Alveolata</taxon>
        <taxon>Apicomplexa</taxon>
        <taxon>Aconoidasida</taxon>
        <taxon>Haemosporida</taxon>
        <taxon>Plasmodiidae</taxon>
        <taxon>Plasmodium</taxon>
        <taxon>Plasmodium (Plasmodium)</taxon>
    </lineage>
</organism>
<evidence type="ECO:0000313" key="8">
    <source>
        <dbReference type="EMBL" id="KMZ96238.1"/>
    </source>
</evidence>
<dbReference type="GO" id="GO:0016301">
    <property type="term" value="F:kinase activity"/>
    <property type="evidence" value="ECO:0007669"/>
    <property type="project" value="UniProtKB-KW"/>
</dbReference>
<dbReference type="GO" id="GO:0009401">
    <property type="term" value="P:phosphoenolpyruvate-dependent sugar phosphotransferase system"/>
    <property type="evidence" value="ECO:0007669"/>
    <property type="project" value="UniProtKB-KW"/>
</dbReference>
<keyword evidence="6" id="KW-0418">Kinase</keyword>
<dbReference type="AlphaFoldDB" id="A0A0J9W6N3"/>
<dbReference type="PANTHER" id="PTHR45008">
    <property type="entry name" value="PTS SYSTEM GLUCOSE-SPECIFIC EIIA COMPONENT"/>
    <property type="match status" value="1"/>
</dbReference>
<proteinExistence type="predicted"/>
<keyword evidence="3" id="KW-0762">Sugar transport</keyword>
<feature type="domain" description="PTS EIIA type-1" evidence="7">
    <location>
        <begin position="47"/>
        <end position="155"/>
    </location>
</feature>
<dbReference type="Proteomes" id="UP000053239">
    <property type="component" value="Unassembled WGS sequence"/>
</dbReference>
<evidence type="ECO:0000313" key="9">
    <source>
        <dbReference type="Proteomes" id="UP000053239"/>
    </source>
</evidence>
<dbReference type="GO" id="GO:0005737">
    <property type="term" value="C:cytoplasm"/>
    <property type="evidence" value="ECO:0007669"/>
    <property type="project" value="UniProtKB-SubCell"/>
</dbReference>